<organism evidence="1 2">
    <name type="scientific">Prochlorococcus marinus str. PAC1</name>
    <dbReference type="NCBI Taxonomy" id="59924"/>
    <lineage>
        <taxon>Bacteria</taxon>
        <taxon>Bacillati</taxon>
        <taxon>Cyanobacteriota</taxon>
        <taxon>Cyanophyceae</taxon>
        <taxon>Synechococcales</taxon>
        <taxon>Prochlorococcaceae</taxon>
        <taxon>Prochlorococcus</taxon>
    </lineage>
</organism>
<evidence type="ECO:0000313" key="1">
    <source>
        <dbReference type="EMBL" id="KGG21289.1"/>
    </source>
</evidence>
<protein>
    <submittedName>
        <fullName evidence="1">Uncharacterized protein</fullName>
    </submittedName>
</protein>
<proteinExistence type="predicted"/>
<dbReference type="RefSeq" id="WP_193743101.1">
    <property type="nucleotide sequence ID" value="NZ_JNAX01000007.1"/>
</dbReference>
<accession>A0A0A2C9J4</accession>
<gene>
    <name evidence="1" type="ORF">EV03_0623</name>
</gene>
<dbReference type="EMBL" id="JNAX01000007">
    <property type="protein sequence ID" value="KGG21289.1"/>
    <property type="molecule type" value="Genomic_DNA"/>
</dbReference>
<evidence type="ECO:0000313" key="2">
    <source>
        <dbReference type="Proteomes" id="UP000030392"/>
    </source>
</evidence>
<dbReference type="Proteomes" id="UP000030392">
    <property type="component" value="Unassembled WGS sequence"/>
</dbReference>
<reference evidence="2" key="1">
    <citation type="journal article" date="2014" name="Sci. Data">
        <title>Genomes of diverse isolates of the marine cyanobacterium Prochlorococcus.</title>
        <authorList>
            <person name="Biller S."/>
            <person name="Berube P."/>
            <person name="Thompson J."/>
            <person name="Kelly L."/>
            <person name="Roggensack S."/>
            <person name="Awad L."/>
            <person name="Roache-Johnson K."/>
            <person name="Ding H."/>
            <person name="Giovannoni S.J."/>
            <person name="Moore L.R."/>
            <person name="Chisholm S.W."/>
        </authorList>
    </citation>
    <scope>NUCLEOTIDE SEQUENCE [LARGE SCALE GENOMIC DNA]</scope>
    <source>
        <strain evidence="2">PAC1</strain>
    </source>
</reference>
<name>A0A0A2C9J4_PROMR</name>
<sequence>MLPIIIESSSIATEIHTPKNNTIAIEETQKEMIPKTECPCLSIRYLKFILIK</sequence>
<dbReference type="AlphaFoldDB" id="A0A0A2C9J4"/>
<comment type="caution">
    <text evidence="1">The sequence shown here is derived from an EMBL/GenBank/DDBJ whole genome shotgun (WGS) entry which is preliminary data.</text>
</comment>